<dbReference type="InterPro" id="IPR004827">
    <property type="entry name" value="bZIP"/>
</dbReference>
<dbReference type="Proteomes" id="UP000007879">
    <property type="component" value="Unassembled WGS sequence"/>
</dbReference>
<dbReference type="KEGG" id="aqu:100638526"/>
<dbReference type="PROSITE" id="PS50217">
    <property type="entry name" value="BZIP"/>
    <property type="match status" value="1"/>
</dbReference>
<feature type="region of interest" description="Disordered" evidence="5">
    <location>
        <begin position="88"/>
        <end position="109"/>
    </location>
</feature>
<protein>
    <recommendedName>
        <fullName evidence="6">BZIP domain-containing protein</fullName>
    </recommendedName>
</protein>
<reference evidence="7" key="2">
    <citation type="submission" date="2017-05" db="UniProtKB">
        <authorList>
            <consortium name="EnsemblMetazoa"/>
        </authorList>
    </citation>
    <scope>IDENTIFICATION</scope>
</reference>
<evidence type="ECO:0000313" key="8">
    <source>
        <dbReference type="Proteomes" id="UP000007879"/>
    </source>
</evidence>
<dbReference type="PROSITE" id="PS00036">
    <property type="entry name" value="BZIP_BASIC"/>
    <property type="match status" value="1"/>
</dbReference>
<keyword evidence="2" id="KW-0238">DNA-binding</keyword>
<evidence type="ECO:0000256" key="2">
    <source>
        <dbReference type="ARBA" id="ARBA00023125"/>
    </source>
</evidence>
<dbReference type="PANTHER" id="PTHR23351">
    <property type="entry name" value="FOS TRANSCRIPTION FACTOR-RELATED"/>
    <property type="match status" value="1"/>
</dbReference>
<sequence>MYSDLEMSVSPNISIWAPGQAIVGRAVYQPIKSHAAVDSVSSPCSTPEYSQSLSLESTVLMSSARGLTSGSSMPTTVIAGQERQPVCDAQSPNMPQPPPRSINPRQGRRNKTFVDPCEIAPLKKRRIQLEMLNPDERDKVLQKREKNKVAAEKCRVKRREKMHHVRIEYDEYLESNEALEKEIRKLQEERDNLERLLKQHNCVQRV</sequence>
<dbReference type="OrthoDB" id="2596881at2759"/>
<dbReference type="GO" id="GO:0005634">
    <property type="term" value="C:nucleus"/>
    <property type="evidence" value="ECO:0007669"/>
    <property type="project" value="TreeGrafter"/>
</dbReference>
<reference evidence="8" key="1">
    <citation type="journal article" date="2010" name="Nature">
        <title>The Amphimedon queenslandica genome and the evolution of animal complexity.</title>
        <authorList>
            <person name="Srivastava M."/>
            <person name="Simakov O."/>
            <person name="Chapman J."/>
            <person name="Fahey B."/>
            <person name="Gauthier M.E."/>
            <person name="Mitros T."/>
            <person name="Richards G.S."/>
            <person name="Conaco C."/>
            <person name="Dacre M."/>
            <person name="Hellsten U."/>
            <person name="Larroux C."/>
            <person name="Putnam N.H."/>
            <person name="Stanke M."/>
            <person name="Adamska M."/>
            <person name="Darling A."/>
            <person name="Degnan S.M."/>
            <person name="Oakley T.H."/>
            <person name="Plachetzki D.C."/>
            <person name="Zhai Y."/>
            <person name="Adamski M."/>
            <person name="Calcino A."/>
            <person name="Cummins S.F."/>
            <person name="Goodstein D.M."/>
            <person name="Harris C."/>
            <person name="Jackson D.J."/>
            <person name="Leys S.P."/>
            <person name="Shu S."/>
            <person name="Woodcroft B.J."/>
            <person name="Vervoort M."/>
            <person name="Kosik K.S."/>
            <person name="Manning G."/>
            <person name="Degnan B.M."/>
            <person name="Rokhsar D.S."/>
        </authorList>
    </citation>
    <scope>NUCLEOTIDE SEQUENCE [LARGE SCALE GENOMIC DNA]</scope>
</reference>
<dbReference type="InterPro" id="IPR004826">
    <property type="entry name" value="bZIP_Maf"/>
</dbReference>
<proteinExistence type="predicted"/>
<keyword evidence="1" id="KW-0805">Transcription regulation</keyword>
<dbReference type="InterPro" id="IPR046347">
    <property type="entry name" value="bZIP_sf"/>
</dbReference>
<evidence type="ECO:0000256" key="1">
    <source>
        <dbReference type="ARBA" id="ARBA00023015"/>
    </source>
</evidence>
<dbReference type="GO" id="GO:0000978">
    <property type="term" value="F:RNA polymerase II cis-regulatory region sequence-specific DNA binding"/>
    <property type="evidence" value="ECO:0007669"/>
    <property type="project" value="TreeGrafter"/>
</dbReference>
<feature type="coiled-coil region" evidence="4">
    <location>
        <begin position="162"/>
        <end position="206"/>
    </location>
</feature>
<evidence type="ECO:0000256" key="4">
    <source>
        <dbReference type="SAM" id="Coils"/>
    </source>
</evidence>
<organism evidence="7">
    <name type="scientific">Amphimedon queenslandica</name>
    <name type="common">Sponge</name>
    <dbReference type="NCBI Taxonomy" id="400682"/>
    <lineage>
        <taxon>Eukaryota</taxon>
        <taxon>Metazoa</taxon>
        <taxon>Porifera</taxon>
        <taxon>Demospongiae</taxon>
        <taxon>Heteroscleromorpha</taxon>
        <taxon>Haplosclerida</taxon>
        <taxon>Niphatidae</taxon>
        <taxon>Amphimedon</taxon>
    </lineage>
</organism>
<dbReference type="CDD" id="cd14699">
    <property type="entry name" value="bZIP_Fos_like"/>
    <property type="match status" value="1"/>
</dbReference>
<dbReference type="InParanoid" id="A0A1X7TY01"/>
<evidence type="ECO:0000259" key="6">
    <source>
        <dbReference type="PROSITE" id="PS50217"/>
    </source>
</evidence>
<dbReference type="STRING" id="400682.A0A1X7TY01"/>
<keyword evidence="3" id="KW-0804">Transcription</keyword>
<dbReference type="PANTHER" id="PTHR23351:SF24">
    <property type="entry name" value="ACTIVATING TRANSCRIPTION FACTOR 3-RELATED"/>
    <property type="match status" value="1"/>
</dbReference>
<dbReference type="EnsemblMetazoa" id="Aqu2.1.20356_001">
    <property type="protein sequence ID" value="Aqu2.1.20356_001"/>
    <property type="gene ID" value="Aqu2.1.20356"/>
</dbReference>
<dbReference type="EnsemblMetazoa" id="XM_003389440.3">
    <property type="protein sequence ID" value="XP_003389488.1"/>
    <property type="gene ID" value="LOC100638526"/>
</dbReference>
<keyword evidence="8" id="KW-1185">Reference proteome</keyword>
<gene>
    <name evidence="7" type="primary">100638526</name>
</gene>
<dbReference type="SUPFAM" id="SSF57959">
    <property type="entry name" value="Leucine zipper domain"/>
    <property type="match status" value="1"/>
</dbReference>
<dbReference type="Gene3D" id="1.20.5.170">
    <property type="match status" value="1"/>
</dbReference>
<dbReference type="Pfam" id="PF03131">
    <property type="entry name" value="bZIP_Maf"/>
    <property type="match status" value="1"/>
</dbReference>
<dbReference type="SMART" id="SM00338">
    <property type="entry name" value="BRLZ"/>
    <property type="match status" value="1"/>
</dbReference>
<evidence type="ECO:0000313" key="7">
    <source>
        <dbReference type="EnsemblMetazoa" id="Aqu2.1.20356_001"/>
    </source>
</evidence>
<accession>A0A1X7TY01</accession>
<dbReference type="GO" id="GO:0000981">
    <property type="term" value="F:DNA-binding transcription factor activity, RNA polymerase II-specific"/>
    <property type="evidence" value="ECO:0007669"/>
    <property type="project" value="TreeGrafter"/>
</dbReference>
<feature type="domain" description="BZIP" evidence="6">
    <location>
        <begin position="137"/>
        <end position="200"/>
    </location>
</feature>
<evidence type="ECO:0000256" key="3">
    <source>
        <dbReference type="ARBA" id="ARBA00023163"/>
    </source>
</evidence>
<evidence type="ECO:0000256" key="5">
    <source>
        <dbReference type="SAM" id="MobiDB-lite"/>
    </source>
</evidence>
<dbReference type="PRINTS" id="PR00042">
    <property type="entry name" value="LEUZIPPRFOS"/>
</dbReference>
<keyword evidence="4" id="KW-0175">Coiled coil</keyword>
<dbReference type="AlphaFoldDB" id="A0A1X7TY01"/>
<dbReference type="InterPro" id="IPR000837">
    <property type="entry name" value="AP-1"/>
</dbReference>
<name>A0A1X7TY01_AMPQE</name>